<dbReference type="VEuPathDB" id="FungiDB:PV08_01272"/>
<dbReference type="EMBL" id="KN847492">
    <property type="protein sequence ID" value="KIW20695.1"/>
    <property type="molecule type" value="Genomic_DNA"/>
</dbReference>
<dbReference type="OrthoDB" id="10578176at2759"/>
<organism evidence="2 3">
    <name type="scientific">Exophiala spinifera</name>
    <dbReference type="NCBI Taxonomy" id="91928"/>
    <lineage>
        <taxon>Eukaryota</taxon>
        <taxon>Fungi</taxon>
        <taxon>Dikarya</taxon>
        <taxon>Ascomycota</taxon>
        <taxon>Pezizomycotina</taxon>
        <taxon>Eurotiomycetes</taxon>
        <taxon>Chaetothyriomycetidae</taxon>
        <taxon>Chaetothyriales</taxon>
        <taxon>Herpotrichiellaceae</taxon>
        <taxon>Exophiala</taxon>
    </lineage>
</organism>
<dbReference type="Proteomes" id="UP000053328">
    <property type="component" value="Unassembled WGS sequence"/>
</dbReference>
<proteinExistence type="predicted"/>
<sequence length="193" mass="20464">MSSIPNDCWETILRDDSFMDFTGTDIDFNSASDFLDSYNNSSVSESLIGDDGGYRGITIAPEHSFANNGYGAISSGDEGINPSLIEGHGGFPSFNIRLPGAAGVNISHNYGMNNQNTFPSPTWPLASAYSFQTESNRRGLKRPNSPGTLPSQGVHGAHSCLTSSAQGALDAGPVSGHHHAEPIDNLGFQGHYQ</sequence>
<dbReference type="AlphaFoldDB" id="A0A0D2BQC8"/>
<evidence type="ECO:0000313" key="2">
    <source>
        <dbReference type="EMBL" id="KIW20695.1"/>
    </source>
</evidence>
<evidence type="ECO:0000313" key="3">
    <source>
        <dbReference type="Proteomes" id="UP000053328"/>
    </source>
</evidence>
<dbReference type="RefSeq" id="XP_016240911.1">
    <property type="nucleotide sequence ID" value="XM_016375635.1"/>
</dbReference>
<protein>
    <submittedName>
        <fullName evidence="2">Uncharacterized protein</fullName>
    </submittedName>
</protein>
<dbReference type="GeneID" id="27328355"/>
<evidence type="ECO:0000256" key="1">
    <source>
        <dbReference type="SAM" id="MobiDB-lite"/>
    </source>
</evidence>
<accession>A0A0D2BQC8</accession>
<dbReference type="HOGENOM" id="CLU_1408775_0_0_1"/>
<keyword evidence="3" id="KW-1185">Reference proteome</keyword>
<reference evidence="2 3" key="1">
    <citation type="submission" date="2015-01" db="EMBL/GenBank/DDBJ databases">
        <title>The Genome Sequence of Exophiala spinifera CBS89968.</title>
        <authorList>
            <consortium name="The Broad Institute Genomics Platform"/>
            <person name="Cuomo C."/>
            <person name="de Hoog S."/>
            <person name="Gorbushina A."/>
            <person name="Stielow B."/>
            <person name="Teixiera M."/>
            <person name="Abouelleil A."/>
            <person name="Chapman S.B."/>
            <person name="Priest M."/>
            <person name="Young S.K."/>
            <person name="Wortman J."/>
            <person name="Nusbaum C."/>
            <person name="Birren B."/>
        </authorList>
    </citation>
    <scope>NUCLEOTIDE SEQUENCE [LARGE SCALE GENOMIC DNA]</scope>
    <source>
        <strain evidence="2 3">CBS 89968</strain>
    </source>
</reference>
<feature type="region of interest" description="Disordered" evidence="1">
    <location>
        <begin position="135"/>
        <end position="193"/>
    </location>
</feature>
<gene>
    <name evidence="2" type="ORF">PV08_01272</name>
</gene>
<name>A0A0D2BQC8_9EURO</name>